<dbReference type="PANTHER" id="PTHR38471">
    <property type="entry name" value="FOUR HELIX BUNDLE PROTEIN"/>
    <property type="match status" value="1"/>
</dbReference>
<dbReference type="EMBL" id="CP053587">
    <property type="protein sequence ID" value="WNZ27979.1"/>
    <property type="molecule type" value="Genomic_DNA"/>
</dbReference>
<sequence>MGKVRLVRSHEDLVVYQMAFEAAMRIFELSKRFPVEERYALTDQMRRSSRSVCANLAEAWRKRRYQAAFVAKLNDCEAEVAETQVWIKFAVKCHYLDPPEGRTLYATYNQILSGIVHLINNSPHWTIK</sequence>
<dbReference type="Gene3D" id="1.20.1440.60">
    <property type="entry name" value="23S rRNA-intervening sequence"/>
    <property type="match status" value="1"/>
</dbReference>
<proteinExistence type="predicted"/>
<reference evidence="1" key="1">
    <citation type="submission" date="2020-05" db="EMBL/GenBank/DDBJ databases">
        <authorList>
            <person name="Zhu T."/>
            <person name="Keshari N."/>
            <person name="Lu X."/>
        </authorList>
    </citation>
    <scope>NUCLEOTIDE SEQUENCE</scope>
    <source>
        <strain evidence="1">NK1-12</strain>
    </source>
</reference>
<evidence type="ECO:0000313" key="1">
    <source>
        <dbReference type="EMBL" id="WNZ27979.1"/>
    </source>
</evidence>
<organism evidence="1">
    <name type="scientific">Leptolyngbya sp. NK1-12</name>
    <dbReference type="NCBI Taxonomy" id="2547451"/>
    <lineage>
        <taxon>Bacteria</taxon>
        <taxon>Bacillati</taxon>
        <taxon>Cyanobacteriota</taxon>
        <taxon>Cyanophyceae</taxon>
        <taxon>Leptolyngbyales</taxon>
        <taxon>Leptolyngbyaceae</taxon>
        <taxon>Leptolyngbya group</taxon>
        <taxon>Leptolyngbya</taxon>
    </lineage>
</organism>
<dbReference type="InterPro" id="IPR036583">
    <property type="entry name" value="23S_rRNA_IVS_sf"/>
</dbReference>
<gene>
    <name evidence="1" type="ORF">HJG54_31395</name>
</gene>
<dbReference type="SUPFAM" id="SSF158446">
    <property type="entry name" value="IVS-encoded protein-like"/>
    <property type="match status" value="1"/>
</dbReference>
<dbReference type="InterPro" id="IPR012657">
    <property type="entry name" value="23S_rRNA-intervening_sequence"/>
</dbReference>
<dbReference type="Pfam" id="PF05635">
    <property type="entry name" value="23S_rRNA_IVP"/>
    <property type="match status" value="1"/>
</dbReference>
<name>A0AA96WMG7_9CYAN</name>
<accession>A0AA96WMG7</accession>
<protein>
    <submittedName>
        <fullName evidence="1">Four helix bundle protein</fullName>
    </submittedName>
</protein>
<dbReference type="NCBIfam" id="TIGR02436">
    <property type="entry name" value="four helix bundle protein"/>
    <property type="match status" value="1"/>
</dbReference>
<dbReference type="CDD" id="cd16377">
    <property type="entry name" value="23S_rRNA_IVP_like"/>
    <property type="match status" value="1"/>
</dbReference>
<dbReference type="AlphaFoldDB" id="A0AA96WMG7"/>
<dbReference type="PANTHER" id="PTHR38471:SF2">
    <property type="entry name" value="FOUR HELIX BUNDLE PROTEIN"/>
    <property type="match status" value="1"/>
</dbReference>